<keyword evidence="1" id="KW-0175">Coiled coil</keyword>
<feature type="compositionally biased region" description="Polar residues" evidence="2">
    <location>
        <begin position="1"/>
        <end position="12"/>
    </location>
</feature>
<feature type="region of interest" description="Disordered" evidence="2">
    <location>
        <begin position="1"/>
        <end position="147"/>
    </location>
</feature>
<feature type="compositionally biased region" description="Basic residues" evidence="2">
    <location>
        <begin position="59"/>
        <end position="69"/>
    </location>
</feature>
<feature type="coiled-coil region" evidence="1">
    <location>
        <begin position="701"/>
        <end position="845"/>
    </location>
</feature>
<evidence type="ECO:0000256" key="2">
    <source>
        <dbReference type="SAM" id="MobiDB-lite"/>
    </source>
</evidence>
<dbReference type="Proteomes" id="UP000521943">
    <property type="component" value="Unassembled WGS sequence"/>
</dbReference>
<evidence type="ECO:0000313" key="3">
    <source>
        <dbReference type="EMBL" id="KAF6749803.1"/>
    </source>
</evidence>
<dbReference type="AlphaFoldDB" id="A0A8H6HMK5"/>
<keyword evidence="4" id="KW-1185">Reference proteome</keyword>
<gene>
    <name evidence="3" type="ORF">DFP72DRAFT_1142046</name>
</gene>
<feature type="compositionally biased region" description="Low complexity" evidence="2">
    <location>
        <begin position="134"/>
        <end position="147"/>
    </location>
</feature>
<evidence type="ECO:0000256" key="1">
    <source>
        <dbReference type="SAM" id="Coils"/>
    </source>
</evidence>
<feature type="non-terminal residue" evidence="3">
    <location>
        <position position="846"/>
    </location>
</feature>
<name>A0A8H6HMK5_9AGAR</name>
<protein>
    <submittedName>
        <fullName evidence="3">Uncharacterized protein</fullName>
    </submittedName>
</protein>
<dbReference type="OrthoDB" id="2593174at2759"/>
<comment type="caution">
    <text evidence="3">The sequence shown here is derived from an EMBL/GenBank/DDBJ whole genome shotgun (WGS) entry which is preliminary data.</text>
</comment>
<evidence type="ECO:0000313" key="4">
    <source>
        <dbReference type="Proteomes" id="UP000521943"/>
    </source>
</evidence>
<accession>A0A8H6HMK5</accession>
<proteinExistence type="predicted"/>
<feature type="compositionally biased region" description="Polar residues" evidence="2">
    <location>
        <begin position="102"/>
        <end position="118"/>
    </location>
</feature>
<sequence length="846" mass="94359">MWSKFTNALKSRQPQEEPQGEVLHKVYEQHPNLSVFHPSESRSVTPAQPSPPPSPTRSTSKKNVLKRLSRQPLKDEGESSKAASLRMPGLPKKVRSEAKFNTLGSGSQLSLTPSSNPSMPSPGLARSNSMDMLGPSQGSSRSPSRASIDVLRRPSLECSGVDNPLVPLKRLSAPLSALTPKCHRLPVSMTAWVPSDPFFVSQTPPGTGPKCAVLLPRCVQGHQPRPVRVDGGGGHLQQAGPKSTSTPAPAFMRHSKSNSKSSRPSVAEVFSPLMAPDSLPGTPVKEPENSDMSLASPAGGNASSIFNISQPLDLHFDPPGLGFDVDGQIFDHSLDLDSSFNQCTDSKSSLAYTKGAQFTSTPPPKMKEDAGRNSRDVLQIPLPPSAAIDETIFHADEIPQRLPTPFTNAASHSRWATPSSILWATRRRHDSPAPLSNSQRDSQRVRLVFRTVRRVVDEESSKGDQRLYAANHARGSPKVAPPETDINDDRSEDVQVYSAPVVPEPDPFSAHAGTYYTPQVNIPPTPPRNVNHARKTSKEENLIYSLQAQLALQTSSVSSTKRTCGLGMSLWRFWGRSCRMLRRRRVRGRLLFGRGKKRVNELQRMCRHLEEEVDSSRQMSMERSIMDEASGEALRMLHRQIAALERDKSDQVKREQVMKEEIETLEMLWNRDESVREFSQGLRDVKAQVDEMGTCRAWAYIDEDELRRLKEEKEHAAEEEKGRHTGEGGVIVKLEGLQAEKTSMVEDLEKARQLLKNRDEEYDMLKGEWSGAGSHTEDMTSKIQELERARIEVEQERDELRNHVDDLENRISQMELEWNENENRKNDLETEIENLLALLRRAGEGS</sequence>
<dbReference type="EMBL" id="JACGCI010000061">
    <property type="protein sequence ID" value="KAF6749803.1"/>
    <property type="molecule type" value="Genomic_DNA"/>
</dbReference>
<organism evidence="3 4">
    <name type="scientific">Ephemerocybe angulata</name>
    <dbReference type="NCBI Taxonomy" id="980116"/>
    <lineage>
        <taxon>Eukaryota</taxon>
        <taxon>Fungi</taxon>
        <taxon>Dikarya</taxon>
        <taxon>Basidiomycota</taxon>
        <taxon>Agaricomycotina</taxon>
        <taxon>Agaricomycetes</taxon>
        <taxon>Agaricomycetidae</taxon>
        <taxon>Agaricales</taxon>
        <taxon>Agaricineae</taxon>
        <taxon>Psathyrellaceae</taxon>
        <taxon>Ephemerocybe</taxon>
    </lineage>
</organism>
<feature type="region of interest" description="Disordered" evidence="2">
    <location>
        <begin position="224"/>
        <end position="293"/>
    </location>
</feature>
<reference evidence="3 4" key="1">
    <citation type="submission" date="2020-07" db="EMBL/GenBank/DDBJ databases">
        <title>Comparative genomics of pyrophilous fungi reveals a link between fire events and developmental genes.</title>
        <authorList>
            <consortium name="DOE Joint Genome Institute"/>
            <person name="Steindorff A.S."/>
            <person name="Carver A."/>
            <person name="Calhoun S."/>
            <person name="Stillman K."/>
            <person name="Liu H."/>
            <person name="Lipzen A."/>
            <person name="Pangilinan J."/>
            <person name="Labutti K."/>
            <person name="Bruns T.D."/>
            <person name="Grigoriev I.V."/>
        </authorList>
    </citation>
    <scope>NUCLEOTIDE SEQUENCE [LARGE SCALE GENOMIC DNA]</scope>
    <source>
        <strain evidence="3 4">CBS 144469</strain>
    </source>
</reference>